<organism evidence="2 3">
    <name type="scientific">Linnemannia gamsii</name>
    <dbReference type="NCBI Taxonomy" id="64522"/>
    <lineage>
        <taxon>Eukaryota</taxon>
        <taxon>Fungi</taxon>
        <taxon>Fungi incertae sedis</taxon>
        <taxon>Mucoromycota</taxon>
        <taxon>Mortierellomycotina</taxon>
        <taxon>Mortierellomycetes</taxon>
        <taxon>Mortierellales</taxon>
        <taxon>Mortierellaceae</taxon>
        <taxon>Linnemannia</taxon>
    </lineage>
</organism>
<dbReference type="Proteomes" id="UP000823405">
    <property type="component" value="Unassembled WGS sequence"/>
</dbReference>
<reference evidence="2" key="1">
    <citation type="journal article" date="2020" name="Fungal Divers.">
        <title>Resolving the Mortierellaceae phylogeny through synthesis of multi-gene phylogenetics and phylogenomics.</title>
        <authorList>
            <person name="Vandepol N."/>
            <person name="Liber J."/>
            <person name="Desiro A."/>
            <person name="Na H."/>
            <person name="Kennedy M."/>
            <person name="Barry K."/>
            <person name="Grigoriev I.V."/>
            <person name="Miller A.N."/>
            <person name="O'Donnell K."/>
            <person name="Stajich J.E."/>
            <person name="Bonito G."/>
        </authorList>
    </citation>
    <scope>NUCLEOTIDE SEQUENCE</scope>
    <source>
        <strain evidence="2">NVP60</strain>
    </source>
</reference>
<accession>A0A9P6QPD3</accession>
<feature type="domain" description="F-box" evidence="1">
    <location>
        <begin position="4"/>
        <end position="47"/>
    </location>
</feature>
<proteinExistence type="predicted"/>
<comment type="caution">
    <text evidence="2">The sequence shown here is derived from an EMBL/GenBank/DDBJ whole genome shotgun (WGS) entry which is preliminary data.</text>
</comment>
<sequence length="501" mass="57601">MTTILDLPDEIHLLIAKHLSNKAVYSLIRVCRFFLSAYMPCLWSNVHVGRNDLSTITVELLRANAHHVDTLAYSPSLTEDYYTIVFPQLRSLHINSNYMDEKDPYYSQVQPHQMTQFARLHPTIKKLYCGQPKILSREFWEVVESEWKEFESLELSGAMDEDVGEIFWKVCGQVRTLHLTGVTRPKDLSILLTLCFPRLQQLSIEKFVWESEVSYQGWTLQLLEQVKKSPGLRHLRWVMSDIPFPVQRFQEMLEEEGCWPALCELEIGYSTCSDQKLATILKSLPSRPLTDFEWASGSTMGPLTYSCLRETYFEHLRVLKVADCKGVTSTMAQGLLTECVHLISFYGQYIYVRDIATAPKPWGCSNLEDLAIYIAKEPEDEAGWEGRVFEQFGKLRRLLDMNLKLDLLNSGSGDGDEGEDQHGIEHLSRKETLDLRLCCSFMSGSVQLQSLIFNGNRQKLGLEEALWMVEHWKDLEYVGGDFKGLEGDKVEQLFDEKGISY</sequence>
<keyword evidence="3" id="KW-1185">Reference proteome</keyword>
<dbReference type="SUPFAM" id="SSF52047">
    <property type="entry name" value="RNI-like"/>
    <property type="match status" value="1"/>
</dbReference>
<dbReference type="InterPro" id="IPR032675">
    <property type="entry name" value="LRR_dom_sf"/>
</dbReference>
<dbReference type="InterPro" id="IPR001810">
    <property type="entry name" value="F-box_dom"/>
</dbReference>
<protein>
    <recommendedName>
        <fullName evidence="1">F-box domain-containing protein</fullName>
    </recommendedName>
</protein>
<dbReference type="SUPFAM" id="SSF81383">
    <property type="entry name" value="F-box domain"/>
    <property type="match status" value="1"/>
</dbReference>
<gene>
    <name evidence="2" type="ORF">BGZ97_008724</name>
</gene>
<dbReference type="OrthoDB" id="2354556at2759"/>
<evidence type="ECO:0000313" key="2">
    <source>
        <dbReference type="EMBL" id="KAG0283082.1"/>
    </source>
</evidence>
<evidence type="ECO:0000259" key="1">
    <source>
        <dbReference type="Pfam" id="PF12937"/>
    </source>
</evidence>
<evidence type="ECO:0000313" key="3">
    <source>
        <dbReference type="Proteomes" id="UP000823405"/>
    </source>
</evidence>
<dbReference type="InterPro" id="IPR036047">
    <property type="entry name" value="F-box-like_dom_sf"/>
</dbReference>
<dbReference type="Gene3D" id="3.80.10.10">
    <property type="entry name" value="Ribonuclease Inhibitor"/>
    <property type="match status" value="1"/>
</dbReference>
<dbReference type="EMBL" id="JAAAIN010004020">
    <property type="protein sequence ID" value="KAG0283082.1"/>
    <property type="molecule type" value="Genomic_DNA"/>
</dbReference>
<dbReference type="Pfam" id="PF12937">
    <property type="entry name" value="F-box-like"/>
    <property type="match status" value="1"/>
</dbReference>
<name>A0A9P6QPD3_9FUNG</name>
<dbReference type="AlphaFoldDB" id="A0A9P6QPD3"/>